<keyword evidence="3" id="KW-1185">Reference proteome</keyword>
<evidence type="ECO:0000313" key="3">
    <source>
        <dbReference type="Proteomes" id="UP001521785"/>
    </source>
</evidence>
<dbReference type="Proteomes" id="UP001521785">
    <property type="component" value="Unassembled WGS sequence"/>
</dbReference>
<feature type="region of interest" description="Disordered" evidence="1">
    <location>
        <begin position="361"/>
        <end position="406"/>
    </location>
</feature>
<sequence>MSVHPTYFDDNGRAARLKPIYLPEFSIPVAFQTVWGQGIIAKWYFDALKDTARHDREYPIMVELYWQEQVRHGEFSGPDEALVLPVPGYVLYSFNEKAPEMVEPDGVWSLTTQGPVSDTRETKLQHRRLAPGEVRMLSELNFPIKAGQQGLDIHPIASWAPPISVDIRLLGSCPVTGIEMFTFFPYHAKWDGYSRRFYKRSGGWSIEHMGLAMLRERTVTDPKVFENHKSYVAKAVRDQKTKDDMFANRPEAIDVIRATWAPPTVAQESVVPIDYYLADLSTGIHRSDFPHGDDKGPPTCAIEYALDRPQAPIKLSDFEYLVWAENLYAEAPIPFWTGATNNELDSQALLRHAQDLATYRTTHRMSRAREGTAQTTDGTTKSGSRAKSTKTKSKTASGSIKRTAKR</sequence>
<reference evidence="2 3" key="1">
    <citation type="submission" date="2024-02" db="EMBL/GenBank/DDBJ databases">
        <title>De novo assembly and annotation of 12 fungi associated with fruit tree decline syndrome in Ontario, Canada.</title>
        <authorList>
            <person name="Sulman M."/>
            <person name="Ellouze W."/>
            <person name="Ilyukhin E."/>
        </authorList>
    </citation>
    <scope>NUCLEOTIDE SEQUENCE [LARGE SCALE GENOMIC DNA]</scope>
    <source>
        <strain evidence="2 3">M42-189</strain>
    </source>
</reference>
<evidence type="ECO:0000256" key="1">
    <source>
        <dbReference type="SAM" id="MobiDB-lite"/>
    </source>
</evidence>
<proteinExistence type="predicted"/>
<organism evidence="2 3">
    <name type="scientific">Paraconiothyrium brasiliense</name>
    <dbReference type="NCBI Taxonomy" id="300254"/>
    <lineage>
        <taxon>Eukaryota</taxon>
        <taxon>Fungi</taxon>
        <taxon>Dikarya</taxon>
        <taxon>Ascomycota</taxon>
        <taxon>Pezizomycotina</taxon>
        <taxon>Dothideomycetes</taxon>
        <taxon>Pleosporomycetidae</taxon>
        <taxon>Pleosporales</taxon>
        <taxon>Massarineae</taxon>
        <taxon>Didymosphaeriaceae</taxon>
        <taxon>Paraconiothyrium</taxon>
    </lineage>
</organism>
<dbReference type="EMBL" id="JAKJXO020000003">
    <property type="protein sequence ID" value="KAL1608021.1"/>
    <property type="molecule type" value="Genomic_DNA"/>
</dbReference>
<accession>A0ABR3RUA8</accession>
<protein>
    <submittedName>
        <fullName evidence="2">Uncharacterized protein</fullName>
    </submittedName>
</protein>
<name>A0ABR3RUA8_9PLEO</name>
<evidence type="ECO:0000313" key="2">
    <source>
        <dbReference type="EMBL" id="KAL1608021.1"/>
    </source>
</evidence>
<gene>
    <name evidence="2" type="ORF">SLS60_002960</name>
</gene>
<comment type="caution">
    <text evidence="2">The sequence shown here is derived from an EMBL/GenBank/DDBJ whole genome shotgun (WGS) entry which is preliminary data.</text>
</comment>